<dbReference type="AlphaFoldDB" id="A0A9P5RQJ9"/>
<sequence>MAIASMAITLAALVISPTIQATPVPTSPDPTSHAQAAAHFEELIRRGTAGFNDWDCRPTKFHPNPLVLVHGTLVNALTNWFYMAPRFVAEGYCVFALTYGQHPAIPIVYGLTAMEKSAQQLSEFVDKVLNATGADKVDMVGHSQGSLMPRYWMKNLGGASKIRKFAGIGSIQYGTNLLGLIPFLESLGLYDPIKKLVDPICESCFQFFTNSTFINDLNRDGDTLPGIDYLMIASK</sequence>
<accession>A0A9P5RQJ9</accession>
<dbReference type="Proteomes" id="UP000748756">
    <property type="component" value="Unassembled WGS sequence"/>
</dbReference>
<dbReference type="GO" id="GO:0016042">
    <property type="term" value="P:lipid catabolic process"/>
    <property type="evidence" value="ECO:0007669"/>
    <property type="project" value="InterPro"/>
</dbReference>
<evidence type="ECO:0000313" key="2">
    <source>
        <dbReference type="EMBL" id="KAF9136815.1"/>
    </source>
</evidence>
<organism evidence="2 3">
    <name type="scientific">Linnemannia schmuckeri</name>
    <dbReference type="NCBI Taxonomy" id="64567"/>
    <lineage>
        <taxon>Eukaryota</taxon>
        <taxon>Fungi</taxon>
        <taxon>Fungi incertae sedis</taxon>
        <taxon>Mucoromycota</taxon>
        <taxon>Mortierellomycotina</taxon>
        <taxon>Mortierellomycetes</taxon>
        <taxon>Mortierellales</taxon>
        <taxon>Mortierellaceae</taxon>
        <taxon>Linnemannia</taxon>
    </lineage>
</organism>
<dbReference type="SUPFAM" id="SSF53474">
    <property type="entry name" value="alpha/beta-Hydrolases"/>
    <property type="match status" value="1"/>
</dbReference>
<protein>
    <recommendedName>
        <fullName evidence="4">Lipase</fullName>
    </recommendedName>
</protein>
<dbReference type="OrthoDB" id="9974421at2759"/>
<name>A0A9P5RQJ9_9FUNG</name>
<feature type="chain" id="PRO_5040414694" description="Lipase" evidence="1">
    <location>
        <begin position="22"/>
        <end position="235"/>
    </location>
</feature>
<evidence type="ECO:0000313" key="3">
    <source>
        <dbReference type="Proteomes" id="UP000748756"/>
    </source>
</evidence>
<dbReference type="Pfam" id="PF01674">
    <property type="entry name" value="Lipase_2"/>
    <property type="match status" value="1"/>
</dbReference>
<dbReference type="EMBL" id="JAAAUQ010001625">
    <property type="protein sequence ID" value="KAF9136815.1"/>
    <property type="molecule type" value="Genomic_DNA"/>
</dbReference>
<keyword evidence="3" id="KW-1185">Reference proteome</keyword>
<gene>
    <name evidence="2" type="ORF">BG015_002987</name>
</gene>
<keyword evidence="1" id="KW-0732">Signal</keyword>
<dbReference type="PANTHER" id="PTHR32015:SF1">
    <property type="entry name" value="LIPASE"/>
    <property type="match status" value="1"/>
</dbReference>
<feature type="signal peptide" evidence="1">
    <location>
        <begin position="1"/>
        <end position="21"/>
    </location>
</feature>
<reference evidence="2" key="1">
    <citation type="journal article" date="2020" name="Fungal Divers.">
        <title>Resolving the Mortierellaceae phylogeny through synthesis of multi-gene phylogenetics and phylogenomics.</title>
        <authorList>
            <person name="Vandepol N."/>
            <person name="Liber J."/>
            <person name="Desiro A."/>
            <person name="Na H."/>
            <person name="Kennedy M."/>
            <person name="Barry K."/>
            <person name="Grigoriev I.V."/>
            <person name="Miller A.N."/>
            <person name="O'Donnell K."/>
            <person name="Stajich J.E."/>
            <person name="Bonito G."/>
        </authorList>
    </citation>
    <scope>NUCLEOTIDE SEQUENCE</scope>
    <source>
        <strain evidence="2">NRRL 6426</strain>
    </source>
</reference>
<dbReference type="PANTHER" id="PTHR32015">
    <property type="entry name" value="FASTING INDUCED LIPASE"/>
    <property type="match status" value="1"/>
</dbReference>
<dbReference type="InterPro" id="IPR002918">
    <property type="entry name" value="Lipase_EstA/Esterase_EstB"/>
</dbReference>
<comment type="caution">
    <text evidence="2">The sequence shown here is derived from an EMBL/GenBank/DDBJ whole genome shotgun (WGS) entry which is preliminary data.</text>
</comment>
<dbReference type="InterPro" id="IPR029058">
    <property type="entry name" value="AB_hydrolase_fold"/>
</dbReference>
<proteinExistence type="predicted"/>
<dbReference type="Gene3D" id="3.40.50.1820">
    <property type="entry name" value="alpha/beta hydrolase"/>
    <property type="match status" value="1"/>
</dbReference>
<dbReference type="GO" id="GO:0016298">
    <property type="term" value="F:lipase activity"/>
    <property type="evidence" value="ECO:0007669"/>
    <property type="project" value="TreeGrafter"/>
</dbReference>
<evidence type="ECO:0008006" key="4">
    <source>
        <dbReference type="Google" id="ProtNLM"/>
    </source>
</evidence>
<evidence type="ECO:0000256" key="1">
    <source>
        <dbReference type="SAM" id="SignalP"/>
    </source>
</evidence>